<dbReference type="InterPro" id="IPR036259">
    <property type="entry name" value="MFS_trans_sf"/>
</dbReference>
<feature type="transmembrane region" description="Helical" evidence="7">
    <location>
        <begin position="83"/>
        <end position="101"/>
    </location>
</feature>
<feature type="transmembrane region" description="Helical" evidence="7">
    <location>
        <begin position="236"/>
        <end position="257"/>
    </location>
</feature>
<organism evidence="9 10">
    <name type="scientific">Sodalis ligni</name>
    <dbReference type="NCBI Taxonomy" id="2697027"/>
    <lineage>
        <taxon>Bacteria</taxon>
        <taxon>Pseudomonadati</taxon>
        <taxon>Pseudomonadota</taxon>
        <taxon>Gammaproteobacteria</taxon>
        <taxon>Enterobacterales</taxon>
        <taxon>Bruguierivoracaceae</taxon>
        <taxon>Sodalis</taxon>
    </lineage>
</organism>
<comment type="similarity">
    <text evidence="5">Belongs to the major facilitator superfamily. Phthalate permease family.</text>
</comment>
<comment type="caution">
    <text evidence="9">The sequence shown here is derived from an EMBL/GenBank/DDBJ whole genome shotgun (WGS) entry which is preliminary data.</text>
</comment>
<evidence type="ECO:0000256" key="5">
    <source>
        <dbReference type="ARBA" id="ARBA00038514"/>
    </source>
</evidence>
<feature type="transmembrane region" description="Helical" evidence="7">
    <location>
        <begin position="21"/>
        <end position="40"/>
    </location>
</feature>
<feature type="transmembrane region" description="Helical" evidence="7">
    <location>
        <begin position="327"/>
        <end position="353"/>
    </location>
</feature>
<evidence type="ECO:0000313" key="9">
    <source>
        <dbReference type="EMBL" id="TCL04324.1"/>
    </source>
</evidence>
<dbReference type="Proteomes" id="UP000294555">
    <property type="component" value="Unassembled WGS sequence"/>
</dbReference>
<dbReference type="PANTHER" id="PTHR11662">
    <property type="entry name" value="SOLUTE CARRIER FAMILY 17"/>
    <property type="match status" value="1"/>
</dbReference>
<evidence type="ECO:0000256" key="6">
    <source>
        <dbReference type="SAM" id="MobiDB-lite"/>
    </source>
</evidence>
<dbReference type="InterPro" id="IPR011701">
    <property type="entry name" value="MFS"/>
</dbReference>
<name>A0A4R1NA94_9GAMM</name>
<feature type="transmembrane region" description="Helical" evidence="7">
    <location>
        <begin position="107"/>
        <end position="129"/>
    </location>
</feature>
<feature type="transmembrane region" description="Helical" evidence="7">
    <location>
        <begin position="141"/>
        <end position="161"/>
    </location>
</feature>
<feature type="transmembrane region" description="Helical" evidence="7">
    <location>
        <begin position="269"/>
        <end position="290"/>
    </location>
</feature>
<comment type="subcellular location">
    <subcellularLocation>
        <location evidence="1">Membrane</location>
        <topology evidence="1">Multi-pass membrane protein</topology>
    </subcellularLocation>
</comment>
<dbReference type="AlphaFoldDB" id="A0A4R1NA94"/>
<accession>A0A4R1NA94</accession>
<dbReference type="InterPro" id="IPR050382">
    <property type="entry name" value="MFS_Na/Anion_cotransporter"/>
</dbReference>
<evidence type="ECO:0000259" key="8">
    <source>
        <dbReference type="PROSITE" id="PS50850"/>
    </source>
</evidence>
<evidence type="ECO:0000256" key="3">
    <source>
        <dbReference type="ARBA" id="ARBA00022989"/>
    </source>
</evidence>
<feature type="domain" description="Major facilitator superfamily (MFS) profile" evidence="8">
    <location>
        <begin position="16"/>
        <end position="416"/>
    </location>
</feature>
<keyword evidence="4 7" id="KW-0472">Membrane</keyword>
<evidence type="ECO:0000313" key="10">
    <source>
        <dbReference type="Proteomes" id="UP000294555"/>
    </source>
</evidence>
<evidence type="ECO:0000256" key="1">
    <source>
        <dbReference type="ARBA" id="ARBA00004141"/>
    </source>
</evidence>
<keyword evidence="10" id="KW-1185">Reference proteome</keyword>
<dbReference type="EMBL" id="SJOI01000001">
    <property type="protein sequence ID" value="TCL04324.1"/>
    <property type="molecule type" value="Genomic_DNA"/>
</dbReference>
<sequence>MLNDPHVIPNKRWVRILPPILLVYIVALMDRVNIGFAIAGGMDKDLGLSTTFAGLVAGIFFIGYLLLQIPGGLIAAGGSAKKFIAYTIVGWGATSILMGFVEKDWQVLTLRFILGVAEGGVFPALLIIISNWFPNAERARANAIFIGGIVFIANFINGPIAGWIISRWSWRELFIIEGVMSLLLLFIWFPIISNRPDDADWISEEERSYINNKIREEQEASIHTGSLMEILKQNSLWKLVVIYFCYQTGIYGFSFWLPTMIKNLTTMGIGAVGFLSTLPYVAMLIGTYAISSLSDKRNNRKFFIALSLFGFALFLICSAQFSHYIWVSFAFLVLCGLFYESASSVFWTIPPVLFPHHLAGGARGVINALGNLGGFVGPFMIGWMTSQYSLSTGIYCLAGILLVGFLTTLTLPGHLTHPKSPEAAAGLPKATNTSRETGA</sequence>
<keyword evidence="3 7" id="KW-1133">Transmembrane helix</keyword>
<dbReference type="SUPFAM" id="SSF103473">
    <property type="entry name" value="MFS general substrate transporter"/>
    <property type="match status" value="1"/>
</dbReference>
<dbReference type="Gene3D" id="1.20.1250.20">
    <property type="entry name" value="MFS general substrate transporter like domains"/>
    <property type="match status" value="2"/>
</dbReference>
<feature type="transmembrane region" description="Helical" evidence="7">
    <location>
        <begin position="173"/>
        <end position="192"/>
    </location>
</feature>
<feature type="transmembrane region" description="Helical" evidence="7">
    <location>
        <begin position="52"/>
        <end position="76"/>
    </location>
</feature>
<dbReference type="InterPro" id="IPR020846">
    <property type="entry name" value="MFS_dom"/>
</dbReference>
<dbReference type="PROSITE" id="PS50850">
    <property type="entry name" value="MFS"/>
    <property type="match status" value="1"/>
</dbReference>
<dbReference type="GO" id="GO:0016020">
    <property type="term" value="C:membrane"/>
    <property type="evidence" value="ECO:0007669"/>
    <property type="project" value="UniProtKB-SubCell"/>
</dbReference>
<evidence type="ECO:0000256" key="2">
    <source>
        <dbReference type="ARBA" id="ARBA00022692"/>
    </source>
</evidence>
<feature type="compositionally biased region" description="Polar residues" evidence="6">
    <location>
        <begin position="430"/>
        <end position="439"/>
    </location>
</feature>
<dbReference type="CDD" id="cd17319">
    <property type="entry name" value="MFS_ExuT_GudP_like"/>
    <property type="match status" value="1"/>
</dbReference>
<reference evidence="9 10" key="1">
    <citation type="submission" date="2019-02" db="EMBL/GenBank/DDBJ databases">
        <title>Investigation of anaerobic lignin degradation for improved lignocellulosic biofuels.</title>
        <authorList>
            <person name="Deangelis K."/>
        </authorList>
    </citation>
    <scope>NUCLEOTIDE SEQUENCE [LARGE SCALE GENOMIC DNA]</scope>
    <source>
        <strain evidence="9 10">159R</strain>
    </source>
</reference>
<evidence type="ECO:0000256" key="4">
    <source>
        <dbReference type="ARBA" id="ARBA00023136"/>
    </source>
</evidence>
<feature type="region of interest" description="Disordered" evidence="6">
    <location>
        <begin position="420"/>
        <end position="439"/>
    </location>
</feature>
<proteinExistence type="inferred from homology"/>
<gene>
    <name evidence="9" type="ORF">EZJ58_2437</name>
</gene>
<dbReference type="GO" id="GO:0022857">
    <property type="term" value="F:transmembrane transporter activity"/>
    <property type="evidence" value="ECO:0007669"/>
    <property type="project" value="InterPro"/>
</dbReference>
<feature type="transmembrane region" description="Helical" evidence="7">
    <location>
        <begin position="365"/>
        <end position="386"/>
    </location>
</feature>
<evidence type="ECO:0000256" key="7">
    <source>
        <dbReference type="SAM" id="Phobius"/>
    </source>
</evidence>
<feature type="transmembrane region" description="Helical" evidence="7">
    <location>
        <begin position="302"/>
        <end position="321"/>
    </location>
</feature>
<keyword evidence="2 7" id="KW-0812">Transmembrane</keyword>
<dbReference type="Pfam" id="PF07690">
    <property type="entry name" value="MFS_1"/>
    <property type="match status" value="2"/>
</dbReference>
<dbReference type="RefSeq" id="WP_207917844.1">
    <property type="nucleotide sequence ID" value="NZ_SJOI01000001.1"/>
</dbReference>
<protein>
    <submittedName>
        <fullName evidence="9">Sugar phosphate permease</fullName>
    </submittedName>
</protein>
<dbReference type="PANTHER" id="PTHR11662:SF399">
    <property type="entry name" value="FI19708P1-RELATED"/>
    <property type="match status" value="1"/>
</dbReference>
<feature type="transmembrane region" description="Helical" evidence="7">
    <location>
        <begin position="392"/>
        <end position="411"/>
    </location>
</feature>